<dbReference type="CDD" id="cd22967">
    <property type="entry name" value="DD_AK7"/>
    <property type="match status" value="1"/>
</dbReference>
<dbReference type="InterPro" id="IPR036291">
    <property type="entry name" value="NAD(P)-bd_dom_sf"/>
</dbReference>
<evidence type="ECO:0000256" key="4">
    <source>
        <dbReference type="SAM" id="MobiDB-lite"/>
    </source>
</evidence>
<dbReference type="PANTHER" id="PTHR23359">
    <property type="entry name" value="NUCLEOTIDE KINASE"/>
    <property type="match status" value="1"/>
</dbReference>
<proteinExistence type="predicted"/>
<feature type="region of interest" description="Disordered" evidence="4">
    <location>
        <begin position="559"/>
        <end position="593"/>
    </location>
</feature>
<dbReference type="GeneTree" id="ENSGT00390000015102"/>
<dbReference type="InterPro" id="IPR007858">
    <property type="entry name" value="Dpy-30_motif"/>
</dbReference>
<dbReference type="AlphaFoldDB" id="A0A493T5P9"/>
<dbReference type="InterPro" id="IPR027417">
    <property type="entry name" value="P-loop_NTPase"/>
</dbReference>
<evidence type="ECO:0000256" key="2">
    <source>
        <dbReference type="ARBA" id="ARBA00022741"/>
    </source>
</evidence>
<reference evidence="5" key="2">
    <citation type="submission" date="2025-08" db="UniProtKB">
        <authorList>
            <consortium name="Ensembl"/>
        </authorList>
    </citation>
    <scope>IDENTIFICATION</scope>
</reference>
<dbReference type="SUPFAM" id="SSF51735">
    <property type="entry name" value="NAD(P)-binding Rossmann-fold domains"/>
    <property type="match status" value="1"/>
</dbReference>
<keyword evidence="1" id="KW-0808">Transferase</keyword>
<gene>
    <name evidence="5" type="primary">AK7</name>
</gene>
<dbReference type="GO" id="GO:0005524">
    <property type="term" value="F:ATP binding"/>
    <property type="evidence" value="ECO:0007669"/>
    <property type="project" value="InterPro"/>
</dbReference>
<sequence length="669" mass="76453">MEAGLGVARSRRIFLNHLDSYCGRNIGEYLSKCVVGASLESIEEEEEEDEKNSAAEVSTRPKEGVYQIVGTLSKPGGTKPCFAEETYEVSSQKELLSYLLECEIILYNITEDANQIEEAKWAASALHTEIEHFATPKVFILISTVMTWAKSKPPDPDDSEIPFTEEDYRRRKSHPNFMDHINAEKLILKLGKTNKHVFSTYVVASGLQYGAGEDVLHYFFKIGWLSEATAIPVFGHGNNFIPTIHVLDLAAVLQNVADHKPRFNYILAVDESMHTLQELIKCISKNVGPGKIEKIPRENAFLSKELTPLKVYIHGPPGIGKSTIAENLCKHYKLHHIKIKDVISETIANLEKIVAPKELDYDSVGEEGEDEEDEEEGTNVEEAHELLAGIKESMEQNAGCLDDQYAVKLIKDKLKSMPCRNQGYVLDGFPETYDQAKELFNLEDEDEEEEIKGKIPKCDKLITPEFVVSLTASDEFLKNRIINLPESVVAGTHYTQDRFLQSLSLFREINTEDETVLNYFDELEIHPQFIDVAKFEDPENRFIVKEIVKEIGEPRNYGLTDEEKESLERKAAEERLAREAKEEAERERREAEERAERMANWEEWNKQLEEVKRQEQELLEAQSIPLRNYLMKNVMPTLIQGLNECCKIRPDDPVDFLAEYLFRNNPDTQ</sequence>
<evidence type="ECO:0000256" key="3">
    <source>
        <dbReference type="ARBA" id="ARBA00022777"/>
    </source>
</evidence>
<feature type="compositionally biased region" description="Basic and acidic residues" evidence="4">
    <location>
        <begin position="566"/>
        <end position="593"/>
    </location>
</feature>
<dbReference type="CDD" id="cd01428">
    <property type="entry name" value="ADK"/>
    <property type="match status" value="1"/>
</dbReference>
<dbReference type="InterPro" id="IPR047499">
    <property type="entry name" value="DD_AK7"/>
</dbReference>
<protein>
    <submittedName>
        <fullName evidence="5">Adenylate kinase 7</fullName>
    </submittedName>
</protein>
<reference evidence="5" key="3">
    <citation type="submission" date="2025-09" db="UniProtKB">
        <authorList>
            <consortium name="Ensembl"/>
        </authorList>
    </citation>
    <scope>IDENTIFICATION</scope>
</reference>
<accession>A0A493T5P9</accession>
<keyword evidence="6" id="KW-1185">Reference proteome</keyword>
<dbReference type="InterPro" id="IPR000850">
    <property type="entry name" value="Adenylat/UMP-CMP_kin"/>
</dbReference>
<name>A0A493T5P9_ANAPP</name>
<feature type="region of interest" description="Disordered" evidence="4">
    <location>
        <begin position="360"/>
        <end position="379"/>
    </location>
</feature>
<feature type="compositionally biased region" description="Acidic residues" evidence="4">
    <location>
        <begin position="361"/>
        <end position="379"/>
    </location>
</feature>
<evidence type="ECO:0000256" key="1">
    <source>
        <dbReference type="ARBA" id="ARBA00022679"/>
    </source>
</evidence>
<keyword evidence="2" id="KW-0547">Nucleotide-binding</keyword>
<evidence type="ECO:0000313" key="6">
    <source>
        <dbReference type="Proteomes" id="UP000016666"/>
    </source>
</evidence>
<keyword evidence="3" id="KW-0418">Kinase</keyword>
<dbReference type="Proteomes" id="UP000016666">
    <property type="component" value="Chromosome 5"/>
</dbReference>
<dbReference type="SUPFAM" id="SSF52540">
    <property type="entry name" value="P-loop containing nucleoside triphosphate hydrolases"/>
    <property type="match status" value="1"/>
</dbReference>
<dbReference type="Ensembl" id="ENSAPLT00000029213.1">
    <property type="protein sequence ID" value="ENSAPLP00000021249.1"/>
    <property type="gene ID" value="ENSAPLG00000007594.2"/>
</dbReference>
<dbReference type="Pfam" id="PF00406">
    <property type="entry name" value="ADK"/>
    <property type="match status" value="1"/>
</dbReference>
<evidence type="ECO:0000313" key="5">
    <source>
        <dbReference type="Ensembl" id="ENSAPLP00000021249.1"/>
    </source>
</evidence>
<dbReference type="Pfam" id="PF05186">
    <property type="entry name" value="Dpy-30"/>
    <property type="match status" value="1"/>
</dbReference>
<dbReference type="GO" id="GO:0019205">
    <property type="term" value="F:nucleobase-containing compound kinase activity"/>
    <property type="evidence" value="ECO:0007669"/>
    <property type="project" value="InterPro"/>
</dbReference>
<dbReference type="Gene3D" id="1.20.890.10">
    <property type="entry name" value="cAMP-dependent protein kinase regulatory subunit, dimerization-anchoring domain"/>
    <property type="match status" value="1"/>
</dbReference>
<dbReference type="GO" id="GO:0006139">
    <property type="term" value="P:nucleobase-containing compound metabolic process"/>
    <property type="evidence" value="ECO:0007669"/>
    <property type="project" value="InterPro"/>
</dbReference>
<dbReference type="Gene3D" id="3.40.50.300">
    <property type="entry name" value="P-loop containing nucleotide triphosphate hydrolases"/>
    <property type="match status" value="1"/>
</dbReference>
<organism evidence="5 6">
    <name type="scientific">Anas platyrhynchos platyrhynchos</name>
    <name type="common">Northern mallard</name>
    <dbReference type="NCBI Taxonomy" id="8840"/>
    <lineage>
        <taxon>Eukaryota</taxon>
        <taxon>Metazoa</taxon>
        <taxon>Chordata</taxon>
        <taxon>Craniata</taxon>
        <taxon>Vertebrata</taxon>
        <taxon>Euteleostomi</taxon>
        <taxon>Archelosauria</taxon>
        <taxon>Archosauria</taxon>
        <taxon>Dinosauria</taxon>
        <taxon>Saurischia</taxon>
        <taxon>Theropoda</taxon>
        <taxon>Coelurosauria</taxon>
        <taxon>Aves</taxon>
        <taxon>Neognathae</taxon>
        <taxon>Galloanserae</taxon>
        <taxon>Anseriformes</taxon>
        <taxon>Anatidae</taxon>
        <taxon>Anatinae</taxon>
        <taxon>Anas</taxon>
    </lineage>
</organism>
<reference evidence="5 6" key="1">
    <citation type="submission" date="2017-10" db="EMBL/GenBank/DDBJ databases">
        <title>A new Pekin duck reference genome.</title>
        <authorList>
            <person name="Hou Z.-C."/>
            <person name="Zhou Z.-K."/>
            <person name="Zhu F."/>
            <person name="Hou S.-S."/>
        </authorList>
    </citation>
    <scope>NUCLEOTIDE SEQUENCE [LARGE SCALE GENOMIC DNA]</scope>
</reference>
<dbReference type="Gene3D" id="3.40.50.720">
    <property type="entry name" value="NAD(P)-binding Rossmann-like Domain"/>
    <property type="match status" value="1"/>
</dbReference>